<organism evidence="1 2">
    <name type="scientific">[Phormidium ambiguum] IAM M-71</name>
    <dbReference type="NCBI Taxonomy" id="454136"/>
    <lineage>
        <taxon>Bacteria</taxon>
        <taxon>Bacillati</taxon>
        <taxon>Cyanobacteriota</taxon>
        <taxon>Cyanophyceae</taxon>
        <taxon>Oscillatoriophycideae</taxon>
        <taxon>Aerosakkonematales</taxon>
        <taxon>Aerosakkonemataceae</taxon>
        <taxon>Floridanema</taxon>
    </lineage>
</organism>
<reference evidence="1 2" key="1">
    <citation type="submission" date="2016-11" db="EMBL/GenBank/DDBJ databases">
        <title>Draft Genome Sequences of Nine Cyanobacterial Strains from Diverse Habitats.</title>
        <authorList>
            <person name="Zhu T."/>
            <person name="Hou S."/>
            <person name="Lu X."/>
            <person name="Hess W.R."/>
        </authorList>
    </citation>
    <scope>NUCLEOTIDE SEQUENCE [LARGE SCALE GENOMIC DNA]</scope>
    <source>
        <strain evidence="1 2">IAM M-71</strain>
    </source>
</reference>
<comment type="caution">
    <text evidence="1">The sequence shown here is derived from an EMBL/GenBank/DDBJ whole genome shotgun (WGS) entry which is preliminary data.</text>
</comment>
<dbReference type="Proteomes" id="UP000185860">
    <property type="component" value="Unassembled WGS sequence"/>
</dbReference>
<dbReference type="STRING" id="454136.NIES2119_16050"/>
<proteinExistence type="predicted"/>
<accession>A0A1U7IHD2</accession>
<evidence type="ECO:0000313" key="1">
    <source>
        <dbReference type="EMBL" id="OKH36548.1"/>
    </source>
</evidence>
<dbReference type="AlphaFoldDB" id="A0A1U7IHD2"/>
<dbReference type="EMBL" id="MRCE01000015">
    <property type="protein sequence ID" value="OKH36548.1"/>
    <property type="molecule type" value="Genomic_DNA"/>
</dbReference>
<name>A0A1U7IHD2_9CYAN</name>
<gene>
    <name evidence="1" type="ORF">NIES2119_16050</name>
</gene>
<evidence type="ECO:0000313" key="2">
    <source>
        <dbReference type="Proteomes" id="UP000185860"/>
    </source>
</evidence>
<sequence>MLRTFEAILKGNSLEWSNDAPNQSDQPLKVYVTFLEEDSSLNTDIRRQKIDEILQKLAATNSLASISNPVEWQRELRQDRQLPNRDK</sequence>
<dbReference type="RefSeq" id="WP_073594513.1">
    <property type="nucleotide sequence ID" value="NZ_MRCE01000015.1"/>
</dbReference>
<protein>
    <submittedName>
        <fullName evidence="1">Uncharacterized protein</fullName>
    </submittedName>
</protein>
<dbReference type="OrthoDB" id="462343at2"/>